<proteinExistence type="predicted"/>
<comment type="subcellular location">
    <subcellularLocation>
        <location evidence="1">Cell membrane</location>
        <topology evidence="1">Single-pass type I membrane protein</topology>
    </subcellularLocation>
</comment>
<dbReference type="PROSITE" id="PS00232">
    <property type="entry name" value="CADHERIN_1"/>
    <property type="match status" value="1"/>
</dbReference>
<evidence type="ECO:0000256" key="2">
    <source>
        <dbReference type="ARBA" id="ARBA00022475"/>
    </source>
</evidence>
<feature type="domain" description="Cadherin" evidence="14">
    <location>
        <begin position="362"/>
        <end position="459"/>
    </location>
</feature>
<evidence type="ECO:0000256" key="6">
    <source>
        <dbReference type="ARBA" id="ARBA00022837"/>
    </source>
</evidence>
<keyword evidence="3 12" id="KW-0812">Transmembrane</keyword>
<dbReference type="PANTHER" id="PTHR24028">
    <property type="entry name" value="CADHERIN-87A"/>
    <property type="match status" value="1"/>
</dbReference>
<dbReference type="InterPro" id="IPR015919">
    <property type="entry name" value="Cadherin-like_sf"/>
</dbReference>
<evidence type="ECO:0000256" key="3">
    <source>
        <dbReference type="ARBA" id="ARBA00022692"/>
    </source>
</evidence>
<feature type="chain" id="PRO_5028810303" evidence="13">
    <location>
        <begin position="17"/>
        <end position="935"/>
    </location>
</feature>
<evidence type="ECO:0000256" key="1">
    <source>
        <dbReference type="ARBA" id="ARBA00004251"/>
    </source>
</evidence>
<evidence type="ECO:0000256" key="5">
    <source>
        <dbReference type="ARBA" id="ARBA00022737"/>
    </source>
</evidence>
<organism evidence="15 16">
    <name type="scientific">Octopus sinensis</name>
    <name type="common">East Asian common octopus</name>
    <dbReference type="NCBI Taxonomy" id="2607531"/>
    <lineage>
        <taxon>Eukaryota</taxon>
        <taxon>Metazoa</taxon>
        <taxon>Spiralia</taxon>
        <taxon>Lophotrochozoa</taxon>
        <taxon>Mollusca</taxon>
        <taxon>Cephalopoda</taxon>
        <taxon>Coleoidea</taxon>
        <taxon>Octopodiformes</taxon>
        <taxon>Octopoda</taxon>
        <taxon>Incirrata</taxon>
        <taxon>Octopodidae</taxon>
        <taxon>Octopus</taxon>
    </lineage>
</organism>
<evidence type="ECO:0000256" key="10">
    <source>
        <dbReference type="ARBA" id="ARBA00023180"/>
    </source>
</evidence>
<dbReference type="FunFam" id="2.60.40.60:FF:000007">
    <property type="entry name" value="Protocadherin alpha 2"/>
    <property type="match status" value="1"/>
</dbReference>
<evidence type="ECO:0000313" key="15">
    <source>
        <dbReference type="Proteomes" id="UP000515154"/>
    </source>
</evidence>
<dbReference type="FunFam" id="2.60.40.60:FF:000004">
    <property type="entry name" value="Protocadherin 1 gamma 2"/>
    <property type="match status" value="1"/>
</dbReference>
<keyword evidence="5" id="KW-0677">Repeat</keyword>
<dbReference type="InterPro" id="IPR020894">
    <property type="entry name" value="Cadherin_CS"/>
</dbReference>
<dbReference type="GO" id="GO:0005509">
    <property type="term" value="F:calcium ion binding"/>
    <property type="evidence" value="ECO:0007669"/>
    <property type="project" value="UniProtKB-UniRule"/>
</dbReference>
<name>A0A6P7T711_9MOLL</name>
<dbReference type="Proteomes" id="UP000515154">
    <property type="component" value="Linkage group LG14"/>
</dbReference>
<feature type="domain" description="Cadherin" evidence="14">
    <location>
        <begin position="15"/>
        <end position="130"/>
    </location>
</feature>
<feature type="domain" description="Cadherin" evidence="14">
    <location>
        <begin position="242"/>
        <end position="349"/>
    </location>
</feature>
<dbReference type="PANTHER" id="PTHR24028:SF146">
    <property type="entry name" value="CADHERIN 96CB, ISOFORM D-RELATED"/>
    <property type="match status" value="1"/>
</dbReference>
<dbReference type="Pfam" id="PF00028">
    <property type="entry name" value="Cadherin"/>
    <property type="match status" value="4"/>
</dbReference>
<dbReference type="InterPro" id="IPR050174">
    <property type="entry name" value="Protocadherin/Cadherin-CA"/>
</dbReference>
<dbReference type="FunFam" id="2.60.40.60:FF:000002">
    <property type="entry name" value="Protocadherin alpha 2"/>
    <property type="match status" value="1"/>
</dbReference>
<feature type="domain" description="Cadherin" evidence="14">
    <location>
        <begin position="460"/>
        <end position="564"/>
    </location>
</feature>
<keyword evidence="15" id="KW-1185">Reference proteome</keyword>
<keyword evidence="8 12" id="KW-1133">Transmembrane helix</keyword>
<gene>
    <name evidence="16" type="primary">LOC115219544</name>
</gene>
<dbReference type="SUPFAM" id="SSF49313">
    <property type="entry name" value="Cadherin-like"/>
    <property type="match status" value="5"/>
</dbReference>
<evidence type="ECO:0000256" key="13">
    <source>
        <dbReference type="SAM" id="SignalP"/>
    </source>
</evidence>
<evidence type="ECO:0000256" key="9">
    <source>
        <dbReference type="ARBA" id="ARBA00023136"/>
    </source>
</evidence>
<keyword evidence="10" id="KW-0325">Glycoprotein</keyword>
<dbReference type="GO" id="GO:0005886">
    <property type="term" value="C:plasma membrane"/>
    <property type="evidence" value="ECO:0007669"/>
    <property type="project" value="UniProtKB-SubCell"/>
</dbReference>
<dbReference type="KEGG" id="osn:115219544"/>
<feature type="domain" description="Cadherin" evidence="14">
    <location>
        <begin position="154"/>
        <end position="241"/>
    </location>
</feature>
<keyword evidence="7" id="KW-0130">Cell adhesion</keyword>
<dbReference type="AlphaFoldDB" id="A0A6P7T711"/>
<feature type="signal peptide" evidence="13">
    <location>
        <begin position="1"/>
        <end position="16"/>
    </location>
</feature>
<dbReference type="InterPro" id="IPR002126">
    <property type="entry name" value="Cadherin-like_dom"/>
</dbReference>
<dbReference type="RefSeq" id="XP_029645606.2">
    <property type="nucleotide sequence ID" value="XM_029789746.2"/>
</dbReference>
<accession>A0A6P7T711</accession>
<sequence length="935" mass="104496">MLQVYILLIVTVMCESVDLTYHVKEGKRPGTIVGDISYERHLLDSVPPQDNGVITYSQLHESQNGDVQLFNVSKTGKLCTAMNLDAESLCKYNTECFRMVEIAVRQEEYFLKIIEIKVIIDDVNDNKPEFSHHQVDLQFYETDGKGTTKSIPNAIDKDVSVLNSQITYVLKNTNDPFKLSMSKSVIGTSKNEIILKQGLDREVKDFYLLEVIARDGGSPPKQSILKVRVTVTDENDSRPIFTQNIYNVSINKKDRRVQPVAIVLAEDKDVGQNGKVSYSFNSKTPDSVKSYFELDPKSGRILPHKIFPFEKRQTYKLFIDATDHGSPPLSSTAIVLINVLNQQNNAPRIDVKFVSKSDGNVVSISEGVKVGSFIAYVKVIDNDSGHNGEVDCILNHDKFMLQSLGKNKYKVVIKSLVNRELESHMDLSIVCEDKGFPSLKTERKFSIEVMDVNDVQPYFTKSTFKFLTYENEEPNFPVGFINATDPDLGLGGQLSYSLFDEHGYVLPFKISNFGFITTAQSLDHEKQDTYHFKALVKDNGTPSLNNTANVVVEIMDKNDNAPYFTFPSVSPFSLDVHYHPQTKSEITVLRASDRDSHANAFLRYEILGGNDKQLFTVNPYTGVLSFSRTVYQNDAGSYDLKFIVKDSGTPVLTATTTLSLTLTVSNTTARMYTAEDTESDNRIHINLMIIIVVAAVIVSVAIVVSVIVCVVHRKNQRDAKYGYGVSTNNDFVGERRPSGYISESMSSQYNTPVTMISDHNSTRISRTVQSGYKPGQSWKGSSSGLHNQDVTHQISVQEAAVTAGSRKEEQQRMLMTSDHFNEMLAISSPTNSGHGSTERNTVHYETLPGVKGVQLKLTPDADRKTLPQVLSRPRNSNLAISSSYQTSPKQFSQTNNVINLKTTQVDNANMPPTWNLPMRNSFTAYNKPLPKVPFS</sequence>
<evidence type="ECO:0000256" key="12">
    <source>
        <dbReference type="SAM" id="Phobius"/>
    </source>
</evidence>
<feature type="domain" description="Cadherin" evidence="14">
    <location>
        <begin position="568"/>
        <end position="672"/>
    </location>
</feature>
<dbReference type="Gene3D" id="2.60.40.60">
    <property type="entry name" value="Cadherins"/>
    <property type="match status" value="6"/>
</dbReference>
<evidence type="ECO:0000256" key="8">
    <source>
        <dbReference type="ARBA" id="ARBA00022989"/>
    </source>
</evidence>
<keyword evidence="4 13" id="KW-0732">Signal</keyword>
<keyword evidence="9 12" id="KW-0472">Membrane</keyword>
<protein>
    <submittedName>
        <fullName evidence="16">Protocadherin beta-2-like</fullName>
    </submittedName>
</protein>
<feature type="transmembrane region" description="Helical" evidence="12">
    <location>
        <begin position="687"/>
        <end position="711"/>
    </location>
</feature>
<dbReference type="CDD" id="cd11304">
    <property type="entry name" value="Cadherin_repeat"/>
    <property type="match status" value="6"/>
</dbReference>
<evidence type="ECO:0000313" key="16">
    <source>
        <dbReference type="RefSeq" id="XP_029645606.2"/>
    </source>
</evidence>
<evidence type="ECO:0000256" key="7">
    <source>
        <dbReference type="ARBA" id="ARBA00022889"/>
    </source>
</evidence>
<keyword evidence="2" id="KW-1003">Cell membrane</keyword>
<keyword evidence="6 11" id="KW-0106">Calcium</keyword>
<evidence type="ECO:0000256" key="11">
    <source>
        <dbReference type="PROSITE-ProRule" id="PRU00043"/>
    </source>
</evidence>
<dbReference type="PRINTS" id="PR00205">
    <property type="entry name" value="CADHERIN"/>
</dbReference>
<dbReference type="PROSITE" id="PS50268">
    <property type="entry name" value="CADHERIN_2"/>
    <property type="match status" value="6"/>
</dbReference>
<reference evidence="16" key="1">
    <citation type="submission" date="2025-08" db="UniProtKB">
        <authorList>
            <consortium name="RefSeq"/>
        </authorList>
    </citation>
    <scope>IDENTIFICATION</scope>
</reference>
<evidence type="ECO:0000259" key="14">
    <source>
        <dbReference type="PROSITE" id="PS50268"/>
    </source>
</evidence>
<dbReference type="GO" id="GO:0007156">
    <property type="term" value="P:homophilic cell adhesion via plasma membrane adhesion molecules"/>
    <property type="evidence" value="ECO:0007669"/>
    <property type="project" value="InterPro"/>
</dbReference>
<dbReference type="FunFam" id="2.60.40.60:FF:000020">
    <property type="entry name" value="Dachsous cadherin-related 1b"/>
    <property type="match status" value="1"/>
</dbReference>
<evidence type="ECO:0000256" key="4">
    <source>
        <dbReference type="ARBA" id="ARBA00022729"/>
    </source>
</evidence>
<dbReference type="SMART" id="SM00112">
    <property type="entry name" value="CA"/>
    <property type="match status" value="5"/>
</dbReference>